<dbReference type="PANTHER" id="PTHR10357:SF210">
    <property type="entry name" value="MALTODEXTRIN GLUCOSIDASE"/>
    <property type="match status" value="1"/>
</dbReference>
<dbReference type="Gene3D" id="3.20.20.80">
    <property type="entry name" value="Glycosidases"/>
    <property type="match status" value="1"/>
</dbReference>
<keyword evidence="2" id="KW-0326">Glycosidase</keyword>
<evidence type="ECO:0000313" key="5">
    <source>
        <dbReference type="EMBL" id="XBH13776.1"/>
    </source>
</evidence>
<dbReference type="AlphaFoldDB" id="A0AAU7D8S7"/>
<evidence type="ECO:0000256" key="2">
    <source>
        <dbReference type="ARBA" id="ARBA00023295"/>
    </source>
</evidence>
<evidence type="ECO:0000256" key="3">
    <source>
        <dbReference type="SAM" id="SignalP"/>
    </source>
</evidence>
<dbReference type="Pfam" id="PF00128">
    <property type="entry name" value="Alpha-amylase"/>
    <property type="match status" value="1"/>
</dbReference>
<dbReference type="GO" id="GO:0016798">
    <property type="term" value="F:hydrolase activity, acting on glycosyl bonds"/>
    <property type="evidence" value="ECO:0007669"/>
    <property type="project" value="UniProtKB-KW"/>
</dbReference>
<keyword evidence="3" id="KW-0732">Signal</keyword>
<dbReference type="InterPro" id="IPR006047">
    <property type="entry name" value="GH13_cat_dom"/>
</dbReference>
<feature type="signal peptide" evidence="3">
    <location>
        <begin position="1"/>
        <end position="27"/>
    </location>
</feature>
<dbReference type="GO" id="GO:0005975">
    <property type="term" value="P:carbohydrate metabolic process"/>
    <property type="evidence" value="ECO:0007669"/>
    <property type="project" value="InterPro"/>
</dbReference>
<dbReference type="InterPro" id="IPR015171">
    <property type="entry name" value="Cyc-maltodext_N"/>
</dbReference>
<dbReference type="SUPFAM" id="SSF51445">
    <property type="entry name" value="(Trans)glycosidases"/>
    <property type="match status" value="1"/>
</dbReference>
<dbReference type="RefSeq" id="WP_348269879.1">
    <property type="nucleotide sequence ID" value="NZ_CP121195.1"/>
</dbReference>
<gene>
    <name evidence="5" type="ORF">P8936_01055</name>
</gene>
<sequence length="627" mass="68472">MVNMKTRWNTLCGAALLCIASYGFGQADRGKPVIQSIDPPDWFVQLPDPMLLIHGTGLAGAKFSVQAHGVRFDHAQASSNGHWAFVWLKTSTAPPQVIEITATNAQGNASRAYALHPRTEAPAAHAGFSPKDVIYLVMTDRFADGNLANDQPGYDRAASRGWHGGDFAGIEQHLDYLQELGVTALWTTPVYDNGLMPQSYHGYAAVNLYDVDHHFGTLEEYRHLAAALHARGMKLIIDLVPNHIGVQHPWVKDPPTPDWFHGTLANHKRSAGNFNDLVNPHATPASSRDLTEGWFTDEMPDMNQENPLVSKYLIQNALWWVETAHLDAIRIDTFPYVGRAFWHDFDAALHHAYPNLTTVGEIFHRDPTITSFFAGGREHAGIDTGLDTPFDFPVYFAVRDVLAGNKPMTDLAATLRQDSLYPHPEHLVQFFGNHDTTRFLTAAGGSLPRLKEALGLLATLRGTPELYSGDEIAMTGGGDPDNRRDFPGGFPPTGPNGQSSAFTASGRTHDQQETFIWTAALFSARKSHTALQGGAQQDLFVDDSSFVYIRTNSLKGCSSAHDKDAVVAVVNKKAEPRILLIRSADTALAGCNQFEPLAPANLATARSEGGSVSISIPGESFAMFSVR</sequence>
<keyword evidence="1 5" id="KW-0378">Hydrolase</keyword>
<evidence type="ECO:0000256" key="1">
    <source>
        <dbReference type="ARBA" id="ARBA00022801"/>
    </source>
</evidence>
<dbReference type="Gene3D" id="2.60.40.10">
    <property type="entry name" value="Immunoglobulins"/>
    <property type="match status" value="1"/>
</dbReference>
<organism evidence="5">
    <name type="scientific">Edaphobacter paludis</name>
    <dbReference type="NCBI Taxonomy" id="3035702"/>
    <lineage>
        <taxon>Bacteria</taxon>
        <taxon>Pseudomonadati</taxon>
        <taxon>Acidobacteriota</taxon>
        <taxon>Terriglobia</taxon>
        <taxon>Terriglobales</taxon>
        <taxon>Acidobacteriaceae</taxon>
        <taxon>Edaphobacter</taxon>
    </lineage>
</organism>
<evidence type="ECO:0000259" key="4">
    <source>
        <dbReference type="SMART" id="SM00642"/>
    </source>
</evidence>
<feature type="domain" description="Glycosyl hydrolase family 13 catalytic" evidence="4">
    <location>
        <begin position="136"/>
        <end position="525"/>
    </location>
</feature>
<dbReference type="SUPFAM" id="SSF81296">
    <property type="entry name" value="E set domains"/>
    <property type="match status" value="1"/>
</dbReference>
<dbReference type="EMBL" id="CP121195">
    <property type="protein sequence ID" value="XBH13776.1"/>
    <property type="molecule type" value="Genomic_DNA"/>
</dbReference>
<dbReference type="SMART" id="SM00642">
    <property type="entry name" value="Aamy"/>
    <property type="match status" value="1"/>
</dbReference>
<dbReference type="InterPro" id="IPR013783">
    <property type="entry name" value="Ig-like_fold"/>
</dbReference>
<dbReference type="Pfam" id="PF09087">
    <property type="entry name" value="Cyc-maltodext_N"/>
    <property type="match status" value="1"/>
</dbReference>
<dbReference type="InterPro" id="IPR017853">
    <property type="entry name" value="GH"/>
</dbReference>
<reference evidence="5" key="1">
    <citation type="submission" date="2023-03" db="EMBL/GenBank/DDBJ databases">
        <title>Edaphobacter sp.</title>
        <authorList>
            <person name="Huber K.J."/>
            <person name="Papendorf J."/>
            <person name="Pilke C."/>
            <person name="Bunk B."/>
            <person name="Sproeer C."/>
            <person name="Pester M."/>
        </authorList>
    </citation>
    <scope>NUCLEOTIDE SEQUENCE</scope>
    <source>
        <strain evidence="5">DSM 109920</strain>
    </source>
</reference>
<proteinExistence type="predicted"/>
<dbReference type="PANTHER" id="PTHR10357">
    <property type="entry name" value="ALPHA-AMYLASE FAMILY MEMBER"/>
    <property type="match status" value="1"/>
</dbReference>
<name>A0AAU7D8S7_9BACT</name>
<dbReference type="InterPro" id="IPR014756">
    <property type="entry name" value="Ig_E-set"/>
</dbReference>
<protein>
    <submittedName>
        <fullName evidence="5">Alpha-amylase family glycosyl hydrolase</fullName>
    </submittedName>
</protein>
<accession>A0AAU7D8S7</accession>
<feature type="chain" id="PRO_5043918850" evidence="3">
    <location>
        <begin position="28"/>
        <end position="627"/>
    </location>
</feature>